<dbReference type="PATRIC" id="fig|1678637.3.peg.2518"/>
<reference evidence="3" key="1">
    <citation type="submission" date="2015-07" db="EMBL/GenBank/DDBJ databases">
        <title>Draft genome sequence of Streptomyces sp. CMAA 1322, a bacterium isolated from Caatinga biome, from dry forest semiarid of Brazil.</title>
        <authorList>
            <person name="Santos S.N."/>
            <person name="Gacesa R."/>
            <person name="Taketani R.G."/>
            <person name="Long P.F."/>
            <person name="Melo I.S."/>
        </authorList>
    </citation>
    <scope>NUCLEOTIDE SEQUENCE [LARGE SCALE GENOMIC DNA]</scope>
    <source>
        <strain evidence="3">CMAA 1322</strain>
    </source>
</reference>
<dbReference type="InterPro" id="IPR014145">
    <property type="entry name" value="LigD_pol_dom"/>
</dbReference>
<sequence>MEVEGRRLSLSHLERVIFPASGHTKAQLLHYYARIAPVMLPHVAGRPASFVRAPEGLAGESWIAKTPPTGAPDWVPVVEVPHRDGATEQVVIDSAAALIAMVNLGAYEVHVPQWTAAAGRDAHDRLVLDLDPGPGTDLVVCCRIAERLRQLLDEDGLMACPVVSGSKGLHLYAPVRPVSGRAVSAYAKGLAERLTSEHPGLVVASMAKLERRGRVLIDWSQNASAKTTAAPYTVRLREGARGPGVAAPVTWDEVGACRSPSDLAFTPEDVVERADGLGDLLAGLGSDDVRARVP</sequence>
<dbReference type="Proteomes" id="UP000037288">
    <property type="component" value="Unassembled WGS sequence"/>
</dbReference>
<dbReference type="Pfam" id="PF21686">
    <property type="entry name" value="LigD_Prim-Pol"/>
    <property type="match status" value="1"/>
</dbReference>
<dbReference type="InterPro" id="IPR052171">
    <property type="entry name" value="NHEJ_LigD"/>
</dbReference>
<comment type="caution">
    <text evidence="2">The sequence shown here is derived from an EMBL/GenBank/DDBJ whole genome shotgun (WGS) entry which is preliminary data.</text>
</comment>
<dbReference type="PANTHER" id="PTHR42705">
    <property type="entry name" value="BIFUNCTIONAL NON-HOMOLOGOUS END JOINING PROTEIN LIGD"/>
    <property type="match status" value="1"/>
</dbReference>
<dbReference type="AlphaFoldDB" id="A0A0K9XHT0"/>
<evidence type="ECO:0000313" key="3">
    <source>
        <dbReference type="Proteomes" id="UP000037288"/>
    </source>
</evidence>
<dbReference type="GO" id="GO:0016874">
    <property type="term" value="F:ligase activity"/>
    <property type="evidence" value="ECO:0007669"/>
    <property type="project" value="UniProtKB-KW"/>
</dbReference>
<dbReference type="EMBL" id="LFXA01000007">
    <property type="protein sequence ID" value="KNB52207.1"/>
    <property type="molecule type" value="Genomic_DNA"/>
</dbReference>
<dbReference type="STRING" id="1678637.AC230_11665"/>
<proteinExistence type="predicted"/>
<dbReference type="RefSeq" id="WP_241833191.1">
    <property type="nucleotide sequence ID" value="NZ_LFXA01000007.1"/>
</dbReference>
<organism evidence="2 3">
    <name type="scientific">Streptomyces caatingaensis</name>
    <dbReference type="NCBI Taxonomy" id="1678637"/>
    <lineage>
        <taxon>Bacteria</taxon>
        <taxon>Bacillati</taxon>
        <taxon>Actinomycetota</taxon>
        <taxon>Actinomycetes</taxon>
        <taxon>Kitasatosporales</taxon>
        <taxon>Streptomycetaceae</taxon>
        <taxon>Streptomyces</taxon>
    </lineage>
</organism>
<dbReference type="NCBIfam" id="TIGR02778">
    <property type="entry name" value="ligD_pol"/>
    <property type="match status" value="1"/>
</dbReference>
<name>A0A0K9XHT0_9ACTN</name>
<evidence type="ECO:0000259" key="1">
    <source>
        <dbReference type="Pfam" id="PF21686"/>
    </source>
</evidence>
<gene>
    <name evidence="2" type="ORF">AC230_11665</name>
</gene>
<evidence type="ECO:0000313" key="2">
    <source>
        <dbReference type="EMBL" id="KNB52207.1"/>
    </source>
</evidence>
<dbReference type="Gene3D" id="3.90.920.10">
    <property type="entry name" value="DNA primase, PRIM domain"/>
    <property type="match status" value="1"/>
</dbReference>
<keyword evidence="2" id="KW-0436">Ligase</keyword>
<feature type="domain" description="DNA ligase D polymerase" evidence="1">
    <location>
        <begin position="24"/>
        <end position="280"/>
    </location>
</feature>
<protein>
    <submittedName>
        <fullName evidence="2">ATP-dependent DNA ligase</fullName>
    </submittedName>
</protein>
<accession>A0A0K9XHT0</accession>
<keyword evidence="3" id="KW-1185">Reference proteome</keyword>
<dbReference type="PANTHER" id="PTHR42705:SF2">
    <property type="entry name" value="BIFUNCTIONAL NON-HOMOLOGOUS END JOINING PROTEIN LIGD"/>
    <property type="match status" value="1"/>
</dbReference>